<feature type="region of interest" description="Disordered" evidence="1">
    <location>
        <begin position="77"/>
        <end position="106"/>
    </location>
</feature>
<feature type="compositionally biased region" description="Low complexity" evidence="1">
    <location>
        <begin position="85"/>
        <end position="100"/>
    </location>
</feature>
<keyword evidence="3" id="KW-1185">Reference proteome</keyword>
<dbReference type="AlphaFoldDB" id="A0A1L9AVF7"/>
<reference evidence="3" key="1">
    <citation type="submission" date="2016-11" db="EMBL/GenBank/DDBJ databases">
        <authorList>
            <person name="Shukria A."/>
            <person name="Stevens D.C."/>
        </authorList>
    </citation>
    <scope>NUCLEOTIDE SEQUENCE [LARGE SCALE GENOMIC DNA]</scope>
    <source>
        <strain evidence="3">Cbfe23</strain>
    </source>
</reference>
<dbReference type="EMBL" id="MPIN01000025">
    <property type="protein sequence ID" value="OJH33903.1"/>
    <property type="molecule type" value="Genomic_DNA"/>
</dbReference>
<evidence type="ECO:0000313" key="3">
    <source>
        <dbReference type="Proteomes" id="UP000182229"/>
    </source>
</evidence>
<reference evidence="2 3" key="2">
    <citation type="submission" date="2016-12" db="EMBL/GenBank/DDBJ databases">
        <title>Draft Genome Sequence of Cystobacter ferrugineus Strain Cbfe23.</title>
        <authorList>
            <person name="Akbar S."/>
            <person name="Dowd S.E."/>
            <person name="Stevens D.C."/>
        </authorList>
    </citation>
    <scope>NUCLEOTIDE SEQUENCE [LARGE SCALE GENOMIC DNA]</scope>
    <source>
        <strain evidence="2 3">Cbfe23</strain>
    </source>
</reference>
<accession>A0A1L9AVF7</accession>
<dbReference type="OrthoDB" id="5522793at2"/>
<proteinExistence type="predicted"/>
<name>A0A1L9AVF7_9BACT</name>
<dbReference type="Proteomes" id="UP000182229">
    <property type="component" value="Unassembled WGS sequence"/>
</dbReference>
<organism evidence="2 3">
    <name type="scientific">Cystobacter ferrugineus</name>
    <dbReference type="NCBI Taxonomy" id="83449"/>
    <lineage>
        <taxon>Bacteria</taxon>
        <taxon>Pseudomonadati</taxon>
        <taxon>Myxococcota</taxon>
        <taxon>Myxococcia</taxon>
        <taxon>Myxococcales</taxon>
        <taxon>Cystobacterineae</taxon>
        <taxon>Archangiaceae</taxon>
        <taxon>Cystobacter</taxon>
    </lineage>
</organism>
<gene>
    <name evidence="2" type="ORF">BON30_46095</name>
</gene>
<comment type="caution">
    <text evidence="2">The sequence shown here is derived from an EMBL/GenBank/DDBJ whole genome shotgun (WGS) entry which is preliminary data.</text>
</comment>
<protein>
    <submittedName>
        <fullName evidence="2">Uncharacterized protein</fullName>
    </submittedName>
</protein>
<dbReference type="STRING" id="83449.BON30_46095"/>
<evidence type="ECO:0000256" key="1">
    <source>
        <dbReference type="SAM" id="MobiDB-lite"/>
    </source>
</evidence>
<evidence type="ECO:0000313" key="2">
    <source>
        <dbReference type="EMBL" id="OJH33903.1"/>
    </source>
</evidence>
<sequence length="106" mass="11392">MTEKTSNVHDFSDWTGSPFYDGQPSEGRHVYIVVSSEGTFVAFGMLDGSEHVLFEVKGLTSDLQRFLDEMQVEGAEVTFGTPPINTNTGGDKATTGTTKPGRGGTK</sequence>
<dbReference type="RefSeq" id="WP_071905020.1">
    <property type="nucleotide sequence ID" value="NZ_MPIN01000025.1"/>
</dbReference>